<dbReference type="RefSeq" id="WP_008173988.1">
    <property type="nucleotide sequence ID" value="NZ_AGTR01000053.1"/>
</dbReference>
<keyword evidence="3" id="KW-1185">Reference proteome</keyword>
<gene>
    <name evidence="2" type="ORF">KYE_13110</name>
</gene>
<keyword evidence="1" id="KW-0175">Coiled coil</keyword>
<organism evidence="2 3">
    <name type="scientific">Marinobacter manganoxydans MnI7-9</name>
    <dbReference type="NCBI Taxonomy" id="1094979"/>
    <lineage>
        <taxon>Bacteria</taxon>
        <taxon>Pseudomonadati</taxon>
        <taxon>Pseudomonadota</taxon>
        <taxon>Gammaproteobacteria</taxon>
        <taxon>Pseudomonadales</taxon>
        <taxon>Marinobacteraceae</taxon>
        <taxon>Marinobacter</taxon>
    </lineage>
</organism>
<evidence type="ECO:0000313" key="2">
    <source>
        <dbReference type="EMBL" id="EHJ04128.1"/>
    </source>
</evidence>
<dbReference type="EMBL" id="AGTR01000053">
    <property type="protein sequence ID" value="EHJ04128.1"/>
    <property type="molecule type" value="Genomic_DNA"/>
</dbReference>
<sequence>MNAPIRQSQAEILSRLYDMKRKQIEQALQQGNSLRSQVLEAEAEAISNALKASR</sequence>
<dbReference type="PATRIC" id="fig|1094979.3.peg.2536"/>
<evidence type="ECO:0000256" key="1">
    <source>
        <dbReference type="SAM" id="Coils"/>
    </source>
</evidence>
<dbReference type="AlphaFoldDB" id="G6YUD4"/>
<name>G6YUD4_9GAMM</name>
<evidence type="ECO:0000313" key="3">
    <source>
        <dbReference type="Proteomes" id="UP000003208"/>
    </source>
</evidence>
<accession>G6YUD4</accession>
<protein>
    <submittedName>
        <fullName evidence="2">Uncharacterized protein</fullName>
    </submittedName>
</protein>
<proteinExistence type="predicted"/>
<dbReference type="Proteomes" id="UP000003208">
    <property type="component" value="Unassembled WGS sequence"/>
</dbReference>
<feature type="coiled-coil region" evidence="1">
    <location>
        <begin position="10"/>
        <end position="44"/>
    </location>
</feature>
<reference evidence="2 3" key="1">
    <citation type="journal article" date="2012" name="J. Bacteriol.">
        <title>Genome sequence of deep-sea manganese-oxidizing bacterium Marinobacter manganoxydans MnI7-9.</title>
        <authorList>
            <person name="Wang H."/>
            <person name="Li H."/>
            <person name="Shao Z."/>
            <person name="Liao S."/>
            <person name="Johnstone L."/>
            <person name="Rensing C."/>
            <person name="Wang G."/>
        </authorList>
    </citation>
    <scope>NUCLEOTIDE SEQUENCE [LARGE SCALE GENOMIC DNA]</scope>
    <source>
        <strain evidence="2 3">MnI7-9</strain>
    </source>
</reference>